<dbReference type="SUPFAM" id="SSF53098">
    <property type="entry name" value="Ribonuclease H-like"/>
    <property type="match status" value="1"/>
</dbReference>
<evidence type="ECO:0000259" key="1">
    <source>
        <dbReference type="Pfam" id="PF13976"/>
    </source>
</evidence>
<dbReference type="OrthoDB" id="1436019at2759"/>
<sequence length="336" mass="38534">MATIDPYSFANHWYPNSGTSHHVTNVPFEGLDKIVIGNGQDLNIQSVDNSAYFEFHASCLVKSQDIHEVLFKGSIGSNGLYQFLSLLQHLPTSNLQSSPIVVPSLPFSTWHSRLGHPSVDAQCIVFKHCNFPPPLNKNVNDFCSSCCLGKAHQLLSTFSTTVYNKPLELIYRLAPLTSTGGFTHYITFVDACTHFTWLYLLKSELETLQVFTQFHVMVEKQFQLPVKAFTNYLVQYAIMHRIIFLYTHHQNRVVERKHHHVVKLGLTFLAHATIPFKFWGYAFFTSVYLINRLPTSSLNFGIPYYKLFGQHPDYNFLKIFGCTCFPLLHLYNKNKL</sequence>
<evidence type="ECO:0000313" key="3">
    <source>
        <dbReference type="Proteomes" id="UP000257109"/>
    </source>
</evidence>
<dbReference type="GO" id="GO:0003676">
    <property type="term" value="F:nucleic acid binding"/>
    <property type="evidence" value="ECO:0007669"/>
    <property type="project" value="InterPro"/>
</dbReference>
<dbReference type="EMBL" id="QJKJ01004388">
    <property type="protein sequence ID" value="RDX94366.1"/>
    <property type="molecule type" value="Genomic_DNA"/>
</dbReference>
<dbReference type="STRING" id="157652.A0A371GV75"/>
<dbReference type="Proteomes" id="UP000257109">
    <property type="component" value="Unassembled WGS sequence"/>
</dbReference>
<dbReference type="Pfam" id="PF13976">
    <property type="entry name" value="gag_pre-integrs"/>
    <property type="match status" value="1"/>
</dbReference>
<accession>A0A371GV75</accession>
<organism evidence="2 3">
    <name type="scientific">Mucuna pruriens</name>
    <name type="common">Velvet bean</name>
    <name type="synonym">Dolichos pruriens</name>
    <dbReference type="NCBI Taxonomy" id="157652"/>
    <lineage>
        <taxon>Eukaryota</taxon>
        <taxon>Viridiplantae</taxon>
        <taxon>Streptophyta</taxon>
        <taxon>Embryophyta</taxon>
        <taxon>Tracheophyta</taxon>
        <taxon>Spermatophyta</taxon>
        <taxon>Magnoliopsida</taxon>
        <taxon>eudicotyledons</taxon>
        <taxon>Gunneridae</taxon>
        <taxon>Pentapetalae</taxon>
        <taxon>rosids</taxon>
        <taxon>fabids</taxon>
        <taxon>Fabales</taxon>
        <taxon>Fabaceae</taxon>
        <taxon>Papilionoideae</taxon>
        <taxon>50 kb inversion clade</taxon>
        <taxon>NPAAA clade</taxon>
        <taxon>indigoferoid/millettioid clade</taxon>
        <taxon>Phaseoleae</taxon>
        <taxon>Mucuna</taxon>
    </lineage>
</organism>
<name>A0A371GV75_MUCPR</name>
<dbReference type="PANTHER" id="PTHR42648:SF26">
    <property type="entry name" value="INTEGRASE CATALYTIC DOMAIN-CONTAINING PROTEIN"/>
    <property type="match status" value="1"/>
</dbReference>
<dbReference type="InterPro" id="IPR039537">
    <property type="entry name" value="Retrotran_Ty1/copia-like"/>
</dbReference>
<dbReference type="InterPro" id="IPR025724">
    <property type="entry name" value="GAG-pre-integrase_dom"/>
</dbReference>
<comment type="caution">
    <text evidence="2">The sequence shown here is derived from an EMBL/GenBank/DDBJ whole genome shotgun (WGS) entry which is preliminary data.</text>
</comment>
<dbReference type="InterPro" id="IPR036397">
    <property type="entry name" value="RNaseH_sf"/>
</dbReference>
<dbReference type="PANTHER" id="PTHR42648">
    <property type="entry name" value="TRANSPOSASE, PUTATIVE-RELATED"/>
    <property type="match status" value="1"/>
</dbReference>
<feature type="non-terminal residue" evidence="2">
    <location>
        <position position="1"/>
    </location>
</feature>
<reference evidence="2" key="1">
    <citation type="submission" date="2018-05" db="EMBL/GenBank/DDBJ databases">
        <title>Draft genome of Mucuna pruriens seed.</title>
        <authorList>
            <person name="Nnadi N.E."/>
            <person name="Vos R."/>
            <person name="Hasami M.H."/>
            <person name="Devisetty U.K."/>
            <person name="Aguiy J.C."/>
        </authorList>
    </citation>
    <scope>NUCLEOTIDE SEQUENCE [LARGE SCALE GENOMIC DNA]</scope>
    <source>
        <strain evidence="2">JCA_2017</strain>
    </source>
</reference>
<dbReference type="InterPro" id="IPR012337">
    <property type="entry name" value="RNaseH-like_sf"/>
</dbReference>
<evidence type="ECO:0000313" key="2">
    <source>
        <dbReference type="EMBL" id="RDX94366.1"/>
    </source>
</evidence>
<feature type="domain" description="GAG-pre-integrase" evidence="1">
    <location>
        <begin position="88"/>
        <end position="150"/>
    </location>
</feature>
<protein>
    <recommendedName>
        <fullName evidence="1">GAG-pre-integrase domain-containing protein</fullName>
    </recommendedName>
</protein>
<keyword evidence="3" id="KW-1185">Reference proteome</keyword>
<dbReference type="Gene3D" id="3.30.420.10">
    <property type="entry name" value="Ribonuclease H-like superfamily/Ribonuclease H"/>
    <property type="match status" value="1"/>
</dbReference>
<gene>
    <name evidence="2" type="ORF">CR513_23254</name>
</gene>
<dbReference type="AlphaFoldDB" id="A0A371GV75"/>
<proteinExistence type="predicted"/>